<feature type="active site" description="Nucleophile" evidence="5">
    <location>
        <position position="466"/>
    </location>
</feature>
<dbReference type="InterPro" id="IPR035926">
    <property type="entry name" value="NusB-like_sf"/>
</dbReference>
<evidence type="ECO:0000256" key="4">
    <source>
        <dbReference type="ARBA" id="ARBA00022884"/>
    </source>
</evidence>
<evidence type="ECO:0000259" key="6">
    <source>
        <dbReference type="PROSITE" id="PS51686"/>
    </source>
</evidence>
<dbReference type="PROSITE" id="PS51686">
    <property type="entry name" value="SAM_MT_RSMB_NOP"/>
    <property type="match status" value="1"/>
</dbReference>
<protein>
    <recommendedName>
        <fullName evidence="6">SAM-dependent MTase RsmB/NOP-type domain-containing protein</fullName>
    </recommendedName>
</protein>
<dbReference type="Gene3D" id="3.40.50.150">
    <property type="entry name" value="Vaccinia Virus protein VP39"/>
    <property type="match status" value="1"/>
</dbReference>
<dbReference type="Pfam" id="PF01189">
    <property type="entry name" value="Methyltr_RsmB-F"/>
    <property type="match status" value="1"/>
</dbReference>
<dbReference type="GO" id="GO:0000470">
    <property type="term" value="P:maturation of LSU-rRNA"/>
    <property type="evidence" value="ECO:0007669"/>
    <property type="project" value="TreeGrafter"/>
</dbReference>
<proteinExistence type="inferred from homology"/>
<dbReference type="GO" id="GO:0003723">
    <property type="term" value="F:RNA binding"/>
    <property type="evidence" value="ECO:0007669"/>
    <property type="project" value="UniProtKB-UniRule"/>
</dbReference>
<dbReference type="Gene3D" id="1.10.940.10">
    <property type="entry name" value="NusB-like"/>
    <property type="match status" value="1"/>
</dbReference>
<evidence type="ECO:0000313" key="7">
    <source>
        <dbReference type="EMBL" id="VEU42801.1"/>
    </source>
</evidence>
<dbReference type="OrthoDB" id="4418812at2759"/>
<feature type="binding site" evidence="5">
    <location>
        <position position="367"/>
    </location>
    <ligand>
        <name>S-adenosyl-L-methionine</name>
        <dbReference type="ChEBI" id="CHEBI:59789"/>
    </ligand>
</feature>
<name>A0A448ZL90_9STRA</name>
<dbReference type="GO" id="GO:0006355">
    <property type="term" value="P:regulation of DNA-templated transcription"/>
    <property type="evidence" value="ECO:0007669"/>
    <property type="project" value="InterPro"/>
</dbReference>
<gene>
    <name evidence="7" type="ORF">PSNMU_V1.4_AUG-EV-PASAV3_0097920</name>
</gene>
<dbReference type="PRINTS" id="PR02008">
    <property type="entry name" value="RCMTFAMILY"/>
</dbReference>
<feature type="domain" description="SAM-dependent MTase RsmB/NOP-type" evidence="6">
    <location>
        <begin position="217"/>
        <end position="541"/>
    </location>
</feature>
<evidence type="ECO:0000256" key="3">
    <source>
        <dbReference type="ARBA" id="ARBA00022691"/>
    </source>
</evidence>
<dbReference type="InterPro" id="IPR023267">
    <property type="entry name" value="RCMT"/>
</dbReference>
<dbReference type="GO" id="GO:0070475">
    <property type="term" value="P:rRNA base methylation"/>
    <property type="evidence" value="ECO:0007669"/>
    <property type="project" value="TreeGrafter"/>
</dbReference>
<keyword evidence="2 5" id="KW-0808">Transferase</keyword>
<keyword evidence="1 5" id="KW-0489">Methyltransferase</keyword>
<evidence type="ECO:0000256" key="1">
    <source>
        <dbReference type="ARBA" id="ARBA00022603"/>
    </source>
</evidence>
<dbReference type="Pfam" id="PF01029">
    <property type="entry name" value="NusB"/>
    <property type="match status" value="1"/>
</dbReference>
<dbReference type="InterPro" id="IPR049560">
    <property type="entry name" value="MeTrfase_RsmB-F_NOP2_cat"/>
</dbReference>
<evidence type="ECO:0000256" key="5">
    <source>
        <dbReference type="PROSITE-ProRule" id="PRU01023"/>
    </source>
</evidence>
<organism evidence="7 8">
    <name type="scientific">Pseudo-nitzschia multistriata</name>
    <dbReference type="NCBI Taxonomy" id="183589"/>
    <lineage>
        <taxon>Eukaryota</taxon>
        <taxon>Sar</taxon>
        <taxon>Stramenopiles</taxon>
        <taxon>Ochrophyta</taxon>
        <taxon>Bacillariophyta</taxon>
        <taxon>Bacillariophyceae</taxon>
        <taxon>Bacillariophycidae</taxon>
        <taxon>Bacillariales</taxon>
        <taxon>Bacillariaceae</taxon>
        <taxon>Pseudo-nitzschia</taxon>
    </lineage>
</organism>
<dbReference type="Proteomes" id="UP000291116">
    <property type="component" value="Unassembled WGS sequence"/>
</dbReference>
<dbReference type="AlphaFoldDB" id="A0A448ZL90"/>
<reference evidence="7 8" key="1">
    <citation type="submission" date="2019-01" db="EMBL/GenBank/DDBJ databases">
        <authorList>
            <person name="Ferrante I. M."/>
        </authorList>
    </citation>
    <scope>NUCLEOTIDE SEQUENCE [LARGE SCALE GENOMIC DNA]</scope>
    <source>
        <strain evidence="7 8">B856</strain>
    </source>
</reference>
<dbReference type="GO" id="GO:0005730">
    <property type="term" value="C:nucleolus"/>
    <property type="evidence" value="ECO:0007669"/>
    <property type="project" value="TreeGrafter"/>
</dbReference>
<comment type="similarity">
    <text evidence="5">Belongs to the class I-like SAM-binding methyltransferase superfamily. RsmB/NOP family.</text>
</comment>
<dbReference type="SUPFAM" id="SSF48013">
    <property type="entry name" value="NusB-like"/>
    <property type="match status" value="1"/>
</dbReference>
<dbReference type="PANTHER" id="PTHR22807">
    <property type="entry name" value="NOP2 YEAST -RELATED NOL1/NOP2/FMU SUN DOMAIN-CONTAINING"/>
    <property type="match status" value="1"/>
</dbReference>
<dbReference type="EMBL" id="CAACVS010000480">
    <property type="protein sequence ID" value="VEU42801.1"/>
    <property type="molecule type" value="Genomic_DNA"/>
</dbReference>
<dbReference type="InterPro" id="IPR006027">
    <property type="entry name" value="NusB_RsmB_TIM44"/>
</dbReference>
<feature type="binding site" evidence="5">
    <location>
        <position position="395"/>
    </location>
    <ligand>
        <name>S-adenosyl-L-methionine</name>
        <dbReference type="ChEBI" id="CHEBI:59789"/>
    </ligand>
</feature>
<dbReference type="InterPro" id="IPR029063">
    <property type="entry name" value="SAM-dependent_MTases_sf"/>
</dbReference>
<sequence>MKDYVACLPTHRLLIFIAVFCFVILDQCNGLSGKTNLNATPEASRQITHRASAIFALMESMKRKNKFAIRVLEQDPSFLDLDQKDRAFARLLLSTAERRLGQIDIVIESFQRKEKKKNSKPRLSEILVEAALRIGAAQLLFMDVPKYAAIYETVESLRLHPKIKVPKSQISFANAVLRNIDREGIPVLKTTSSINNLDLWLAKQWVKQYGKDTTETIVEAAMSQSPVFITVNHAIQDDGEYDDDSSMANSAIYQDRVIERLEQIRDIFSASDDKGDLLPAELLPVGSIRIPDNLGGVVSKWPLYDEGAWWVQDVSATLPAIALFNSLSSKHEEQHVQDMHVVDLCSAPGGKTAQLCSMGFGSVDAIELSAKRSRSLRQNLKRLGMEEICNVVVEDGREYEPDAMSGPVRGILVDAPCSATGVGSRRPDVLRKSIDITELSAIQRELLVHAADNILEVGGVLVYATCSLLKQEGEDQINWLLSEVGSNASNAQLETIPFAPGEIPGFDDCIDENGWLRVIPGVLPGSLKFCDGFFVARLVKVSK</sequence>
<feature type="binding site" evidence="5">
    <location>
        <position position="414"/>
    </location>
    <ligand>
        <name>S-adenosyl-L-methionine</name>
        <dbReference type="ChEBI" id="CHEBI:59789"/>
    </ligand>
</feature>
<evidence type="ECO:0000313" key="8">
    <source>
        <dbReference type="Proteomes" id="UP000291116"/>
    </source>
</evidence>
<keyword evidence="3 5" id="KW-0949">S-adenosyl-L-methionine</keyword>
<keyword evidence="8" id="KW-1185">Reference proteome</keyword>
<dbReference type="GO" id="GO:0009383">
    <property type="term" value="F:rRNA (cytosine-C5-)-methyltransferase activity"/>
    <property type="evidence" value="ECO:0007669"/>
    <property type="project" value="TreeGrafter"/>
</dbReference>
<dbReference type="SUPFAM" id="SSF53335">
    <property type="entry name" value="S-adenosyl-L-methionine-dependent methyltransferases"/>
    <property type="match status" value="1"/>
</dbReference>
<accession>A0A448ZL90</accession>
<dbReference type="InterPro" id="IPR001678">
    <property type="entry name" value="MeTrfase_RsmB-F_NOP2_dom"/>
</dbReference>
<feature type="binding site" evidence="5">
    <location>
        <begin position="345"/>
        <end position="351"/>
    </location>
    <ligand>
        <name>S-adenosyl-L-methionine</name>
        <dbReference type="ChEBI" id="CHEBI:59789"/>
    </ligand>
</feature>
<dbReference type="PANTHER" id="PTHR22807:SF30">
    <property type="entry name" value="28S RRNA (CYTOSINE(4447)-C(5))-METHYLTRANSFERASE-RELATED"/>
    <property type="match status" value="1"/>
</dbReference>
<keyword evidence="4 5" id="KW-0694">RNA-binding</keyword>
<evidence type="ECO:0000256" key="2">
    <source>
        <dbReference type="ARBA" id="ARBA00022679"/>
    </source>
</evidence>
<dbReference type="CDD" id="cd02440">
    <property type="entry name" value="AdoMet_MTases"/>
    <property type="match status" value="1"/>
</dbReference>